<dbReference type="GO" id="GO:0016757">
    <property type="term" value="F:glycosyltransferase activity"/>
    <property type="evidence" value="ECO:0007669"/>
    <property type="project" value="UniProtKB-KW"/>
</dbReference>
<dbReference type="Gene3D" id="3.90.550.10">
    <property type="entry name" value="Spore Coat Polysaccharide Biosynthesis Protein SpsA, Chain A"/>
    <property type="match status" value="1"/>
</dbReference>
<organism evidence="1 2">
    <name type="scientific">Bosea minatitlanensis</name>
    <dbReference type="NCBI Taxonomy" id="128782"/>
    <lineage>
        <taxon>Bacteria</taxon>
        <taxon>Pseudomonadati</taxon>
        <taxon>Pseudomonadota</taxon>
        <taxon>Alphaproteobacteria</taxon>
        <taxon>Hyphomicrobiales</taxon>
        <taxon>Boseaceae</taxon>
        <taxon>Bosea</taxon>
    </lineage>
</organism>
<keyword evidence="2" id="KW-1185">Reference proteome</keyword>
<dbReference type="EMBL" id="JBHSLI010000019">
    <property type="protein sequence ID" value="MFC5295867.1"/>
    <property type="molecule type" value="Genomic_DNA"/>
</dbReference>
<gene>
    <name evidence="1" type="ORF">ACFPK2_23020</name>
</gene>
<dbReference type="PANTHER" id="PTHR43685">
    <property type="entry name" value="GLYCOSYLTRANSFERASE"/>
    <property type="match status" value="1"/>
</dbReference>
<dbReference type="PANTHER" id="PTHR43685:SF3">
    <property type="entry name" value="SLR2126 PROTEIN"/>
    <property type="match status" value="1"/>
</dbReference>
<reference evidence="2" key="1">
    <citation type="journal article" date="2019" name="Int. J. Syst. Evol. Microbiol.">
        <title>The Global Catalogue of Microorganisms (GCM) 10K type strain sequencing project: providing services to taxonomists for standard genome sequencing and annotation.</title>
        <authorList>
            <consortium name="The Broad Institute Genomics Platform"/>
            <consortium name="The Broad Institute Genome Sequencing Center for Infectious Disease"/>
            <person name="Wu L."/>
            <person name="Ma J."/>
        </authorList>
    </citation>
    <scope>NUCLEOTIDE SEQUENCE [LARGE SCALE GENOMIC DNA]</scope>
    <source>
        <strain evidence="2">CGMCC 1.15643</strain>
    </source>
</reference>
<dbReference type="RefSeq" id="WP_260349775.1">
    <property type="nucleotide sequence ID" value="NZ_JAOAOS010000031.1"/>
</dbReference>
<keyword evidence="1" id="KW-0808">Transferase</keyword>
<evidence type="ECO:0000313" key="2">
    <source>
        <dbReference type="Proteomes" id="UP001595976"/>
    </source>
</evidence>
<name>A0ABW0F9K7_9HYPH</name>
<protein>
    <submittedName>
        <fullName evidence="1">Glycosyltransferase family 2 protein</fullName>
        <ecNumber evidence="1">2.4.-.-</ecNumber>
    </submittedName>
</protein>
<keyword evidence="1" id="KW-0328">Glycosyltransferase</keyword>
<comment type="caution">
    <text evidence="1">The sequence shown here is derived from an EMBL/GenBank/DDBJ whole genome shotgun (WGS) entry which is preliminary data.</text>
</comment>
<dbReference type="InterPro" id="IPR029044">
    <property type="entry name" value="Nucleotide-diphossugar_trans"/>
</dbReference>
<evidence type="ECO:0000313" key="1">
    <source>
        <dbReference type="EMBL" id="MFC5295867.1"/>
    </source>
</evidence>
<dbReference type="SUPFAM" id="SSF53448">
    <property type="entry name" value="Nucleotide-diphospho-sugar transferases"/>
    <property type="match status" value="1"/>
</dbReference>
<dbReference type="EC" id="2.4.-.-" evidence="1"/>
<sequence>MVDTLPSRPTAIVVGIATSGRREVLRDTLIQLDRQALRPQRILICPSADDDVDWDHAASLTIAAERIKGPRGLTAQRNAILEAAGDADLIVFLDDDYLPADRFILEAERLFGQNPDVVAATGHVLADSVHGPGIGLHEALAVLAGDQPPQDGDIWPVENTYGCNMIFRMAAIRRTGARFDENLPLYGWQEDVDFCSLLAAEGRIVHATVLRGVHRAVKSGRTSGVRFGYSQIANTVYLARKGTMRRARALRLSAAPFVANIVCSLLPRGLIDRRGRLKGNLLALWDLARGRIDPRRILSLD</sequence>
<dbReference type="Proteomes" id="UP001595976">
    <property type="component" value="Unassembled WGS sequence"/>
</dbReference>
<dbReference type="InterPro" id="IPR050834">
    <property type="entry name" value="Glycosyltransf_2"/>
</dbReference>
<proteinExistence type="predicted"/>
<accession>A0ABW0F9K7</accession>